<evidence type="ECO:0000313" key="3">
    <source>
        <dbReference type="Proteomes" id="UP000028868"/>
    </source>
</evidence>
<dbReference type="EMBL" id="CCDI010000001">
    <property type="protein sequence ID" value="CDQ22649.1"/>
    <property type="molecule type" value="Genomic_DNA"/>
</dbReference>
<protein>
    <submittedName>
        <fullName evidence="2">Vancomycin high temperature exclusion protein</fullName>
    </submittedName>
</protein>
<dbReference type="CDD" id="cd06259">
    <property type="entry name" value="YdcF-like"/>
    <property type="match status" value="1"/>
</dbReference>
<dbReference type="Pfam" id="PF02698">
    <property type="entry name" value="DUF218"/>
    <property type="match status" value="1"/>
</dbReference>
<accession>A0A059NUZ3</accession>
<dbReference type="Gene3D" id="3.40.50.620">
    <property type="entry name" value="HUPs"/>
    <property type="match status" value="1"/>
</dbReference>
<dbReference type="Proteomes" id="UP000028868">
    <property type="component" value="Unassembled WGS sequence"/>
</dbReference>
<dbReference type="PANTHER" id="PTHR30336:SF20">
    <property type="entry name" value="DUF218 DOMAIN-CONTAINING PROTEIN"/>
    <property type="match status" value="1"/>
</dbReference>
<evidence type="ECO:0000259" key="1">
    <source>
        <dbReference type="Pfam" id="PF02698"/>
    </source>
</evidence>
<name>A0A059NUZ3_9BACI</name>
<dbReference type="InterPro" id="IPR014729">
    <property type="entry name" value="Rossmann-like_a/b/a_fold"/>
</dbReference>
<evidence type="ECO:0000313" key="2">
    <source>
        <dbReference type="EMBL" id="CDQ22649.1"/>
    </source>
</evidence>
<dbReference type="AlphaFoldDB" id="A0A059NUZ3"/>
<gene>
    <name evidence="2" type="ORF">BN983_00863</name>
</gene>
<organism evidence="2 3">
    <name type="scientific">Halobacillus karajensis</name>
    <dbReference type="NCBI Taxonomy" id="195088"/>
    <lineage>
        <taxon>Bacteria</taxon>
        <taxon>Bacillati</taxon>
        <taxon>Bacillota</taxon>
        <taxon>Bacilli</taxon>
        <taxon>Bacillales</taxon>
        <taxon>Bacillaceae</taxon>
        <taxon>Halobacillus</taxon>
    </lineage>
</organism>
<dbReference type="RefSeq" id="WP_035506029.1">
    <property type="nucleotide sequence ID" value="NZ_CCDH010000001.1"/>
</dbReference>
<dbReference type="PANTHER" id="PTHR30336">
    <property type="entry name" value="INNER MEMBRANE PROTEIN, PROBABLE PERMEASE"/>
    <property type="match status" value="1"/>
</dbReference>
<reference evidence="2 3" key="2">
    <citation type="submission" date="2014-05" db="EMBL/GenBank/DDBJ databases">
        <title>Draft genome sequence of Halobacillus karajensis HK-03.</title>
        <authorList>
            <person name="Khelaifia S."/>
            <person name="Croce O."/>
            <person name="Lagier J.C."/>
            <person name="Raoult D."/>
        </authorList>
    </citation>
    <scope>NUCLEOTIDE SEQUENCE [LARGE SCALE GENOMIC DNA]</scope>
    <source>
        <strain evidence="2 3">HD-03</strain>
    </source>
</reference>
<dbReference type="GO" id="GO:0005886">
    <property type="term" value="C:plasma membrane"/>
    <property type="evidence" value="ECO:0007669"/>
    <property type="project" value="TreeGrafter"/>
</dbReference>
<dbReference type="InterPro" id="IPR051599">
    <property type="entry name" value="Cell_Envelope_Assoc"/>
</dbReference>
<sequence length="195" mass="21909">MIKRIIQVLVSMTLLYALYTGYSIWTFGEGNQDASADAAVVFGAAQWNGKPSPIFEGRLKQGIELYKEGHVKYLVLTGGKSKDAASSEAVVGKQYAIENGVDEEDILYENRSLVTEENLMNAKDVSEKKEIDTFLLVSDQFHLKRAVAMAENQGMSVKGVPTQYSAYKSFETKVPFFFKEWGYWMGRHVTKLLIL</sequence>
<comment type="caution">
    <text evidence="2">The sequence shown here is derived from an EMBL/GenBank/DDBJ whole genome shotgun (WGS) entry which is preliminary data.</text>
</comment>
<dbReference type="InterPro" id="IPR003848">
    <property type="entry name" value="DUF218"/>
</dbReference>
<keyword evidence="3" id="KW-1185">Reference proteome</keyword>
<proteinExistence type="predicted"/>
<reference evidence="3" key="1">
    <citation type="submission" date="2014-03" db="EMBL/GenBank/DDBJ databases">
        <authorList>
            <person name="Urmite Genomes U."/>
        </authorList>
    </citation>
    <scope>NUCLEOTIDE SEQUENCE [LARGE SCALE GENOMIC DNA]</scope>
    <source>
        <strain evidence="3">HD-03</strain>
    </source>
</reference>
<feature type="domain" description="DUF218" evidence="1">
    <location>
        <begin position="37"/>
        <end position="181"/>
    </location>
</feature>